<dbReference type="Proteomes" id="UP000193083">
    <property type="component" value="Unassembled WGS sequence"/>
</dbReference>
<dbReference type="PANTHER" id="PTHR33362">
    <property type="entry name" value="SIALIC ACID TRAP TRANSPORTER PERMEASE PROTEIN SIAT-RELATED"/>
    <property type="match status" value="1"/>
</dbReference>
<evidence type="ECO:0000256" key="7">
    <source>
        <dbReference type="RuleBase" id="RU369079"/>
    </source>
</evidence>
<feature type="domain" description="TRAP C4-dicarboxylate transport system permease DctM subunit" evidence="8">
    <location>
        <begin position="12"/>
        <end position="426"/>
    </location>
</feature>
<dbReference type="GO" id="GO:0022857">
    <property type="term" value="F:transmembrane transporter activity"/>
    <property type="evidence" value="ECO:0007669"/>
    <property type="project" value="UniProtKB-UniRule"/>
</dbReference>
<feature type="transmembrane region" description="Helical" evidence="7">
    <location>
        <begin position="322"/>
        <end position="355"/>
    </location>
</feature>
<comment type="subcellular location">
    <subcellularLocation>
        <location evidence="1 7">Cell inner membrane</location>
        <topology evidence="1 7">Multi-pass membrane protein</topology>
    </subcellularLocation>
</comment>
<feature type="transmembrane region" description="Helical" evidence="7">
    <location>
        <begin position="230"/>
        <end position="263"/>
    </location>
</feature>
<accession>A0A1X7N360</accession>
<evidence type="ECO:0000313" key="9">
    <source>
        <dbReference type="EMBL" id="SMH30886.1"/>
    </source>
</evidence>
<dbReference type="InterPro" id="IPR004681">
    <property type="entry name" value="TRAP_DctM"/>
</dbReference>
<keyword evidence="7" id="KW-0813">Transport</keyword>
<dbReference type="InterPro" id="IPR010656">
    <property type="entry name" value="DctM"/>
</dbReference>
<feature type="transmembrane region" description="Helical" evidence="7">
    <location>
        <begin position="12"/>
        <end position="40"/>
    </location>
</feature>
<comment type="caution">
    <text evidence="7">Lacks conserved residue(s) required for the propagation of feature annotation.</text>
</comment>
<evidence type="ECO:0000256" key="1">
    <source>
        <dbReference type="ARBA" id="ARBA00004429"/>
    </source>
</evidence>
<dbReference type="AlphaFoldDB" id="A0A1X7N360"/>
<keyword evidence="10" id="KW-1185">Reference proteome</keyword>
<dbReference type="OrthoDB" id="8043430at2"/>
<organism evidence="9 10">
    <name type="scientific">Mesorhizobium australicum</name>
    <dbReference type="NCBI Taxonomy" id="536018"/>
    <lineage>
        <taxon>Bacteria</taxon>
        <taxon>Pseudomonadati</taxon>
        <taxon>Pseudomonadota</taxon>
        <taxon>Alphaproteobacteria</taxon>
        <taxon>Hyphomicrobiales</taxon>
        <taxon>Phyllobacteriaceae</taxon>
        <taxon>Mesorhizobium</taxon>
    </lineage>
</organism>
<evidence type="ECO:0000256" key="2">
    <source>
        <dbReference type="ARBA" id="ARBA00022475"/>
    </source>
</evidence>
<feature type="transmembrane region" description="Helical" evidence="7">
    <location>
        <begin position="362"/>
        <end position="382"/>
    </location>
</feature>
<name>A0A1X7N360_9HYPH</name>
<feature type="transmembrane region" description="Helical" evidence="7">
    <location>
        <begin position="284"/>
        <end position="302"/>
    </location>
</feature>
<evidence type="ECO:0000256" key="3">
    <source>
        <dbReference type="ARBA" id="ARBA00022519"/>
    </source>
</evidence>
<feature type="transmembrane region" description="Helical" evidence="7">
    <location>
        <begin position="402"/>
        <end position="430"/>
    </location>
</feature>
<dbReference type="EMBL" id="FXBL01000004">
    <property type="protein sequence ID" value="SMH30886.1"/>
    <property type="molecule type" value="Genomic_DNA"/>
</dbReference>
<feature type="transmembrane region" description="Helical" evidence="7">
    <location>
        <begin position="176"/>
        <end position="197"/>
    </location>
</feature>
<keyword evidence="4 7" id="KW-0812">Transmembrane</keyword>
<keyword evidence="2" id="KW-1003">Cell membrane</keyword>
<comment type="similarity">
    <text evidence="7">Belongs to the TRAP transporter large permease family.</text>
</comment>
<keyword evidence="5 7" id="KW-1133">Transmembrane helix</keyword>
<gene>
    <name evidence="9" type="ORF">SAMN02982922_1096</name>
</gene>
<dbReference type="RefSeq" id="WP_085463220.1">
    <property type="nucleotide sequence ID" value="NZ_FXBL01000004.1"/>
</dbReference>
<evidence type="ECO:0000256" key="4">
    <source>
        <dbReference type="ARBA" id="ARBA00022692"/>
    </source>
</evidence>
<feature type="transmembrane region" description="Helical" evidence="7">
    <location>
        <begin position="141"/>
        <end position="164"/>
    </location>
</feature>
<dbReference type="PIRSF" id="PIRSF006066">
    <property type="entry name" value="HI0050"/>
    <property type="match status" value="1"/>
</dbReference>
<evidence type="ECO:0000259" key="8">
    <source>
        <dbReference type="Pfam" id="PF06808"/>
    </source>
</evidence>
<protein>
    <recommendedName>
        <fullName evidence="7">TRAP transporter large permease protein</fullName>
    </recommendedName>
</protein>
<comment type="subunit">
    <text evidence="7">The complex comprises the extracytoplasmic solute receptor protein and the two transmembrane proteins.</text>
</comment>
<dbReference type="Pfam" id="PF06808">
    <property type="entry name" value="DctM"/>
    <property type="match status" value="1"/>
</dbReference>
<evidence type="ECO:0000256" key="6">
    <source>
        <dbReference type="ARBA" id="ARBA00023136"/>
    </source>
</evidence>
<feature type="transmembrane region" description="Helical" evidence="7">
    <location>
        <begin position="60"/>
        <end position="80"/>
    </location>
</feature>
<dbReference type="GO" id="GO:0005886">
    <property type="term" value="C:plasma membrane"/>
    <property type="evidence" value="ECO:0007669"/>
    <property type="project" value="UniProtKB-SubCell"/>
</dbReference>
<dbReference type="NCBIfam" id="TIGR00786">
    <property type="entry name" value="dctM"/>
    <property type="match status" value="1"/>
</dbReference>
<reference evidence="10" key="1">
    <citation type="submission" date="2017-04" db="EMBL/GenBank/DDBJ databases">
        <authorList>
            <person name="Varghese N."/>
            <person name="Submissions S."/>
        </authorList>
    </citation>
    <scope>NUCLEOTIDE SEQUENCE [LARGE SCALE GENOMIC DNA]</scope>
    <source>
        <strain evidence="10">B5P</strain>
    </source>
</reference>
<keyword evidence="6 7" id="KW-0472">Membrane</keyword>
<keyword evidence="3 7" id="KW-0997">Cell inner membrane</keyword>
<sequence length="435" mass="45471">MTNIAIGYAGIAALLALIALRVPIGMSLIGVSFVGIWSIVGPRAAFGALGTIPWNFTATWQMSSVPMFLLMGFLCFHAGLTKGLFNAARLWMSRLPGGVAIASVFGAAGFAAVTGSSVACAAAMGRIAIPEMMRNRYDAAFATGTLAAAGTLGALIPPSILFILYGIIAQVPVGQLFMAGVGAGLLTAAGYVTVIIIRAKLNPALAPPLTEKPTAAERLAALGETWPVTVLMAGVLGGLFFGIFTPTEAGGAGAAFSLIIALVRRSISWRGFYNSLVETMQTSAALFIIAIGANMLTRFMAISGAGNDLAAFINALGADPAVLMIGITIVYLLLGMFLEPIGAMLLTLPILLPVLKSANIDLLWFGVILAKYLEIGMITPPIGLNVFVIKSVVGDLVSTGRIFYGITWFLVADLVVITLLIVFPEIILWLPSMMR</sequence>
<evidence type="ECO:0000256" key="5">
    <source>
        <dbReference type="ARBA" id="ARBA00022989"/>
    </source>
</evidence>
<evidence type="ECO:0000313" key="10">
    <source>
        <dbReference type="Proteomes" id="UP000193083"/>
    </source>
</evidence>
<proteinExistence type="inferred from homology"/>
<feature type="transmembrane region" description="Helical" evidence="7">
    <location>
        <begin position="101"/>
        <end position="129"/>
    </location>
</feature>
<comment type="function">
    <text evidence="7">Part of the tripartite ATP-independent periplasmic (TRAP) transport system.</text>
</comment>
<dbReference type="PANTHER" id="PTHR33362:SF5">
    <property type="entry name" value="C4-DICARBOXYLATE TRAP TRANSPORTER LARGE PERMEASE PROTEIN DCTM"/>
    <property type="match status" value="1"/>
</dbReference>